<feature type="transmembrane region" description="Helical" evidence="2">
    <location>
        <begin position="131"/>
        <end position="152"/>
    </location>
</feature>
<keyword evidence="2" id="KW-1133">Transmembrane helix</keyword>
<keyword evidence="2" id="KW-0472">Membrane</keyword>
<sequence>MWTRALSRTAATARVRALSTTRSAWQSAVPTTNRDSVKQTQDALYAQQGPSASTPNATEPAGFPYDQPLASERAVPLDPAATSPSPAGTPSQPAPAAAPATAPLRSSSILLDSEPLVQDAPVSRTRRPVGAFRGGIIGFLLGLTAVGGYGYLRVLEDYRQASERLLVSVEELKGSTEQMATHLSRITALESSLEKLTRDAATAREVGSLRDESRKLIESHHLDLLNLKAHVWGIEQDLRNLSRRDTSVRI</sequence>
<reference evidence="3 4" key="1">
    <citation type="journal article" date="2018" name="Front. Microbiol.">
        <title>Prospects for Fungal Bioremediation of Acidic Radioactive Waste Sites: Characterization and Genome Sequence of Rhodotorula taiwanensis MD1149.</title>
        <authorList>
            <person name="Tkavc R."/>
            <person name="Matrosova V.Y."/>
            <person name="Grichenko O.E."/>
            <person name="Gostincar C."/>
            <person name="Volpe R.P."/>
            <person name="Klimenkova P."/>
            <person name="Gaidamakova E.K."/>
            <person name="Zhou C.E."/>
            <person name="Stewart B.J."/>
            <person name="Lyman M.G."/>
            <person name="Malfatti S.A."/>
            <person name="Rubinfeld B."/>
            <person name="Courtot M."/>
            <person name="Singh J."/>
            <person name="Dalgard C.L."/>
            <person name="Hamilton T."/>
            <person name="Frey K.G."/>
            <person name="Gunde-Cimerman N."/>
            <person name="Dugan L."/>
            <person name="Daly M.J."/>
        </authorList>
    </citation>
    <scope>NUCLEOTIDE SEQUENCE [LARGE SCALE GENOMIC DNA]</scope>
    <source>
        <strain evidence="3 4">MD1149</strain>
    </source>
</reference>
<dbReference type="PANTHER" id="PTHR37849:SF1">
    <property type="entry name" value="YALI0E11605P"/>
    <property type="match status" value="1"/>
</dbReference>
<dbReference type="Proteomes" id="UP000237144">
    <property type="component" value="Unassembled WGS sequence"/>
</dbReference>
<comment type="caution">
    <text evidence="3">The sequence shown here is derived from an EMBL/GenBank/DDBJ whole genome shotgun (WGS) entry which is preliminary data.</text>
</comment>
<dbReference type="PANTHER" id="PTHR37849">
    <property type="entry name" value="YALI0E11605P"/>
    <property type="match status" value="1"/>
</dbReference>
<protein>
    <submittedName>
        <fullName evidence="3">Uncharacterized protein</fullName>
    </submittedName>
</protein>
<name>A0A2S5BE50_9BASI</name>
<feature type="compositionally biased region" description="Polar residues" evidence="1">
    <location>
        <begin position="46"/>
        <end position="57"/>
    </location>
</feature>
<proteinExistence type="predicted"/>
<gene>
    <name evidence="3" type="ORF">BMF94_2015</name>
</gene>
<feature type="compositionally biased region" description="Polar residues" evidence="1">
    <location>
        <begin position="25"/>
        <end position="39"/>
    </location>
</feature>
<dbReference type="STRING" id="741276.A0A2S5BE50"/>
<feature type="compositionally biased region" description="Low complexity" evidence="1">
    <location>
        <begin position="79"/>
        <end position="103"/>
    </location>
</feature>
<organism evidence="3 4">
    <name type="scientific">Rhodotorula taiwanensis</name>
    <dbReference type="NCBI Taxonomy" id="741276"/>
    <lineage>
        <taxon>Eukaryota</taxon>
        <taxon>Fungi</taxon>
        <taxon>Dikarya</taxon>
        <taxon>Basidiomycota</taxon>
        <taxon>Pucciniomycotina</taxon>
        <taxon>Microbotryomycetes</taxon>
        <taxon>Sporidiobolales</taxon>
        <taxon>Sporidiobolaceae</taxon>
        <taxon>Rhodotorula</taxon>
    </lineage>
</organism>
<keyword evidence="4" id="KW-1185">Reference proteome</keyword>
<evidence type="ECO:0000256" key="1">
    <source>
        <dbReference type="SAM" id="MobiDB-lite"/>
    </source>
</evidence>
<feature type="region of interest" description="Disordered" evidence="1">
    <location>
        <begin position="20"/>
        <end position="39"/>
    </location>
</feature>
<evidence type="ECO:0000256" key="2">
    <source>
        <dbReference type="SAM" id="Phobius"/>
    </source>
</evidence>
<evidence type="ECO:0000313" key="4">
    <source>
        <dbReference type="Proteomes" id="UP000237144"/>
    </source>
</evidence>
<evidence type="ECO:0000313" key="3">
    <source>
        <dbReference type="EMBL" id="POY75039.1"/>
    </source>
</evidence>
<accession>A0A2S5BE50</accession>
<feature type="region of interest" description="Disordered" evidence="1">
    <location>
        <begin position="46"/>
        <end position="103"/>
    </location>
</feature>
<keyword evidence="2" id="KW-0812">Transmembrane</keyword>
<dbReference type="AlphaFoldDB" id="A0A2S5BE50"/>
<dbReference type="OrthoDB" id="5331396at2759"/>
<dbReference type="EMBL" id="PJQD01000020">
    <property type="protein sequence ID" value="POY75039.1"/>
    <property type="molecule type" value="Genomic_DNA"/>
</dbReference>